<evidence type="ECO:0000313" key="3">
    <source>
        <dbReference type="Proteomes" id="UP000258928"/>
    </source>
</evidence>
<dbReference type="InterPro" id="IPR008767">
    <property type="entry name" value="Phage_SPP1_head-tail_adaptor"/>
</dbReference>
<reference evidence="2 3" key="1">
    <citation type="submission" date="2018-08" db="EMBL/GenBank/DDBJ databases">
        <authorList>
            <consortium name="Pathogen Informatics"/>
        </authorList>
    </citation>
    <scope>NUCLEOTIDE SEQUENCE [LARGE SCALE GENOMIC DNA]</scope>
    <source>
        <strain evidence="2 3">EuSCAPE_TR218</strain>
    </source>
</reference>
<dbReference type="InterPro" id="IPR038666">
    <property type="entry name" value="SSP1_head-tail_sf"/>
</dbReference>
<evidence type="ECO:0000313" key="1">
    <source>
        <dbReference type="EMBL" id="QNP23009.1"/>
    </source>
</evidence>
<dbReference type="Proteomes" id="UP000516181">
    <property type="component" value="Chromosome"/>
</dbReference>
<dbReference type="Pfam" id="PF05521">
    <property type="entry name" value="Phage_HCP"/>
    <property type="match status" value="1"/>
</dbReference>
<protein>
    <submittedName>
        <fullName evidence="1">Head-tail adaptor protein</fullName>
    </submittedName>
</protein>
<sequence>MSLKPGDMNCRIAISYVQSGRGPLGEPLPEKQVESGKAWAKRELVSGRKVRTLDQQQVVETCLFTVYPGVLVDIDWKITTKNLVYTVRNIDRKTDRIIITGEADGRHDRAGD</sequence>
<dbReference type="EMBL" id="CP060807">
    <property type="protein sequence ID" value="QNP23009.1"/>
    <property type="molecule type" value="Genomic_DNA"/>
</dbReference>
<reference evidence="1 4" key="2">
    <citation type="submission" date="2020-08" db="EMBL/GenBank/DDBJ databases">
        <title>Complete genome sequence of Klebsiella pneumoniae KP2757.</title>
        <authorList>
            <person name="Zhang X."/>
        </authorList>
    </citation>
    <scope>NUCLEOTIDE SEQUENCE [LARGE SCALE GENOMIC DNA]</scope>
    <source>
        <strain evidence="1 4">KP2757</strain>
    </source>
</reference>
<dbReference type="Gene3D" id="2.40.10.270">
    <property type="entry name" value="Bacteriophage SPP1 head-tail adaptor protein"/>
    <property type="match status" value="1"/>
</dbReference>
<name>A0A0B7G8E4_KLEVA</name>
<evidence type="ECO:0000313" key="2">
    <source>
        <dbReference type="EMBL" id="SXF99362.1"/>
    </source>
</evidence>
<dbReference type="KEGG" id="kvq:SP68_24430"/>
<organism evidence="1 4">
    <name type="scientific">Klebsiella variicola</name>
    <dbReference type="NCBI Taxonomy" id="244366"/>
    <lineage>
        <taxon>Bacteria</taxon>
        <taxon>Pseudomonadati</taxon>
        <taxon>Pseudomonadota</taxon>
        <taxon>Gammaproteobacteria</taxon>
        <taxon>Enterobacterales</taxon>
        <taxon>Enterobacteriaceae</taxon>
        <taxon>Klebsiella/Raoultella group</taxon>
        <taxon>Klebsiella</taxon>
        <taxon>Klebsiella pneumoniae complex</taxon>
    </lineage>
</organism>
<proteinExistence type="predicted"/>
<dbReference type="AlphaFoldDB" id="A0A0B7G8E4"/>
<dbReference type="EMBL" id="UKAS01000046">
    <property type="protein sequence ID" value="SXF99362.1"/>
    <property type="molecule type" value="Genomic_DNA"/>
</dbReference>
<gene>
    <name evidence="1" type="ORF">IAP99_16375</name>
    <name evidence="2" type="ORF">SAMEA3729809_05539</name>
</gene>
<dbReference type="KEGG" id="kvd:KR75_27180"/>
<dbReference type="GeneID" id="93273887"/>
<dbReference type="RefSeq" id="WP_014228910.1">
    <property type="nucleotide sequence ID" value="NZ_AP024592.1"/>
</dbReference>
<accession>A0A0B7G8E4</accession>
<evidence type="ECO:0000313" key="4">
    <source>
        <dbReference type="Proteomes" id="UP000516181"/>
    </source>
</evidence>
<dbReference type="Proteomes" id="UP000258928">
    <property type="component" value="Unassembled WGS sequence"/>
</dbReference>